<protein>
    <recommendedName>
        <fullName evidence="3">Helicase ATP-binding domain-containing protein</fullName>
    </recommendedName>
</protein>
<evidence type="ECO:0000313" key="2">
    <source>
        <dbReference type="Proteomes" id="UP000744555"/>
    </source>
</evidence>
<dbReference type="EMBL" id="LZEU01000001">
    <property type="protein sequence ID" value="MBC9251127.1"/>
    <property type="molecule type" value="Genomic_DNA"/>
</dbReference>
<sequence length="1023" mass="114270">MRPLSEISTTLFLGLTLKHLKVDAELADAAAIIAGRTQKWTTWRELSKADQLVIAQSLRLRPKAMAQPSLFLEQASDLLNGDFYPFEFVSEPSIKGVSLTDRYRLRDGMDLDQVIRENFEELKYWRVNATSVTLPDSGDIELTYTSADRVRTFTIGEADRHLLPPADQRIRLHPAEEVQTISWSFNTLKDLAVQLDDSGVLHRKHLTSLSNLWQKAGEKSGNAGEFYRVNAPTGSGKSVLMVMMAIDAARRGQRVVIGVPSLVEVDNFVKTLQASAAVAAPSLKIARLHSIARIQERGLSHFQQHSGDHPYDYPCLLNTFASDLQSMPADQEPCFQLSLVMPSSGKEQESKRLSHCPFLFKCGKTRMFEEALEADITVVNHHALLSSTTRIPLEDSEQYPGPRSYIEILLRSAPIFLIDEIDGLLKTAIDNSTFELELGNLAEHSALIKFHMSLAGRSRVPGVSRSDLIRIKWPLNYCANGVDQLMDLQARKYFEWPKGETTWATAYDRFVMGILNISFDELQRLYDAEDLNVPVHLKGLRANLVHWSRGTPSRRPESLAVELGLIINELFEQGHLVPIADAKARERLKAALILRGVLEFIEQALRDLQSALPSFASAELPYAYEVQQRLRGSEPSSLTPFGPLHRTVFGFKRKQATESEATLNVVAMRGDPHSTLLALPEIMALGYAGVERFFLGFSATAYFPGASAYDLKAKDFIDVPDANGQVTFQNIPTTTAVSGSHYFERSNRVKELATEIWPWVTQRLERLAQDPHTAQRARLLLVANSDADAERLALTLADLSKEPIVGWVRGRSSQYKPSLLSEEHKLIYDDLAEFTRGAHKDKRILVSALQPMARGHNIVNDDGLSAIGAVVICVRPLPASDAPENNLAHVCYETLNSIAPSESPSSLLKQEMRLSNSILHSIRTAYPAFSEQPENVRNYTVMNILVTLTQLIGRGRRGGTPITCYFADAAFTKAQLSWAKLLQDSMDRLKRDGDWEQFSLHHSGIASAVEHYIDQSRQKEVGR</sequence>
<comment type="caution">
    <text evidence="1">The sequence shown here is derived from an EMBL/GenBank/DDBJ whole genome shotgun (WGS) entry which is preliminary data.</text>
</comment>
<gene>
    <name evidence="1" type="ORF">A9179_12650</name>
</gene>
<accession>A0ABR7S0N0</accession>
<reference evidence="1 2" key="1">
    <citation type="submission" date="2016-06" db="EMBL/GenBank/DDBJ databases">
        <authorList>
            <person name="Ramos C."/>
            <person name="Pintado A."/>
            <person name="Crespo-Gomez J.I."/>
        </authorList>
    </citation>
    <scope>NUCLEOTIDE SEQUENCE [LARGE SCALE GENOMIC DNA]</scope>
    <source>
        <strain evidence="1 2">AVO110</strain>
    </source>
</reference>
<dbReference type="Proteomes" id="UP000744555">
    <property type="component" value="Unassembled WGS sequence"/>
</dbReference>
<evidence type="ECO:0008006" key="3">
    <source>
        <dbReference type="Google" id="ProtNLM"/>
    </source>
</evidence>
<evidence type="ECO:0000313" key="1">
    <source>
        <dbReference type="EMBL" id="MBC9251127.1"/>
    </source>
</evidence>
<dbReference type="RefSeq" id="WP_187806417.1">
    <property type="nucleotide sequence ID" value="NZ_LZEU01000001.1"/>
</dbReference>
<proteinExistence type="predicted"/>
<dbReference type="Gene3D" id="3.40.50.300">
    <property type="entry name" value="P-loop containing nucleotide triphosphate hydrolases"/>
    <property type="match status" value="1"/>
</dbReference>
<organism evidence="1 2">
    <name type="scientific">Aquipseudomonas alcaligenes</name>
    <name type="common">Pseudomonas alcaligenes</name>
    <dbReference type="NCBI Taxonomy" id="43263"/>
    <lineage>
        <taxon>Bacteria</taxon>
        <taxon>Pseudomonadati</taxon>
        <taxon>Pseudomonadota</taxon>
        <taxon>Gammaproteobacteria</taxon>
        <taxon>Pseudomonadales</taxon>
        <taxon>Pseudomonadaceae</taxon>
        <taxon>Aquipseudomonas</taxon>
    </lineage>
</organism>
<name>A0ABR7S0N0_AQUAC</name>
<keyword evidence="2" id="KW-1185">Reference proteome</keyword>
<dbReference type="SUPFAM" id="SSF52540">
    <property type="entry name" value="P-loop containing nucleoside triphosphate hydrolases"/>
    <property type="match status" value="1"/>
</dbReference>
<dbReference type="InterPro" id="IPR027417">
    <property type="entry name" value="P-loop_NTPase"/>
</dbReference>